<feature type="signal peptide" evidence="2">
    <location>
        <begin position="1"/>
        <end position="35"/>
    </location>
</feature>
<evidence type="ECO:0008006" key="5">
    <source>
        <dbReference type="Google" id="ProtNLM"/>
    </source>
</evidence>
<evidence type="ECO:0000256" key="1">
    <source>
        <dbReference type="SAM" id="MobiDB-lite"/>
    </source>
</evidence>
<dbReference type="RefSeq" id="WP_161705116.1">
    <property type="nucleotide sequence ID" value="NZ_JAAAHS010000492.1"/>
</dbReference>
<dbReference type="EMBL" id="JAAAHS010000492">
    <property type="protein sequence ID" value="NBE56441.1"/>
    <property type="molecule type" value="Genomic_DNA"/>
</dbReference>
<feature type="region of interest" description="Disordered" evidence="1">
    <location>
        <begin position="43"/>
        <end position="106"/>
    </location>
</feature>
<organism evidence="3 4">
    <name type="scientific">Streptomyces boluensis</name>
    <dbReference type="NCBI Taxonomy" id="1775135"/>
    <lineage>
        <taxon>Bacteria</taxon>
        <taxon>Bacillati</taxon>
        <taxon>Actinomycetota</taxon>
        <taxon>Actinomycetes</taxon>
        <taxon>Kitasatosporales</taxon>
        <taxon>Streptomycetaceae</taxon>
        <taxon>Streptomyces</taxon>
    </lineage>
</organism>
<protein>
    <recommendedName>
        <fullName evidence="5">Secreted protein</fullName>
    </recommendedName>
</protein>
<comment type="caution">
    <text evidence="3">The sequence shown here is derived from an EMBL/GenBank/DDBJ whole genome shotgun (WGS) entry which is preliminary data.</text>
</comment>
<feature type="compositionally biased region" description="Low complexity" evidence="1">
    <location>
        <begin position="70"/>
        <end position="80"/>
    </location>
</feature>
<feature type="chain" id="PRO_5036845187" description="Secreted protein" evidence="2">
    <location>
        <begin position="36"/>
        <end position="106"/>
    </location>
</feature>
<keyword evidence="4" id="KW-1185">Reference proteome</keyword>
<keyword evidence="2" id="KW-0732">Signal</keyword>
<name>A0A964UW19_9ACTN</name>
<sequence length="106" mass="11366">MSGSRYVSRMPRVLLVLVALLAAALLAGAPAPALAAPAYAVTGEPCPEVHDTDNAARTVQSRRPAERRPAPALAPTRCAPHNTRTPRQRYPWPSSTSSPRTEVLRC</sequence>
<gene>
    <name evidence="3" type="ORF">GUY60_34420</name>
</gene>
<dbReference type="Proteomes" id="UP000598297">
    <property type="component" value="Unassembled WGS sequence"/>
</dbReference>
<evidence type="ECO:0000313" key="3">
    <source>
        <dbReference type="EMBL" id="NBE56441.1"/>
    </source>
</evidence>
<accession>A0A964UW19</accession>
<evidence type="ECO:0000313" key="4">
    <source>
        <dbReference type="Proteomes" id="UP000598297"/>
    </source>
</evidence>
<evidence type="ECO:0000256" key="2">
    <source>
        <dbReference type="SAM" id="SignalP"/>
    </source>
</evidence>
<dbReference type="AlphaFoldDB" id="A0A964UW19"/>
<reference evidence="3" key="1">
    <citation type="submission" date="2020-01" db="EMBL/GenBank/DDBJ databases">
        <title>Whole-genome analyses of novel actinobacteria.</title>
        <authorList>
            <person name="Sahin N."/>
        </authorList>
    </citation>
    <scope>NUCLEOTIDE SEQUENCE</scope>
    <source>
        <strain evidence="3">YC537</strain>
    </source>
</reference>
<proteinExistence type="predicted"/>